<protein>
    <recommendedName>
        <fullName evidence="3">Sporulation inhibitor of replication protein SirA</fullName>
    </recommendedName>
</protein>
<keyword evidence="2" id="KW-1185">Reference proteome</keyword>
<evidence type="ECO:0008006" key="3">
    <source>
        <dbReference type="Google" id="ProtNLM"/>
    </source>
</evidence>
<gene>
    <name evidence="1" type="ORF">CFK40_11670</name>
</gene>
<dbReference type="KEGG" id="vne:CFK40_11670"/>
<reference evidence="1 2" key="1">
    <citation type="journal article" date="2003" name="Int. J. Syst. Evol. Microbiol.">
        <title>Virgibacillus carmonensis sp. nov., Virgibacillus necropolis sp. nov. and Virgibacillus picturae sp. nov., three novel species isolated from deteriorated mural paintings, transfer of the species of the genus salibacillus to Virgibacillus, as Virgibacillus marismortui comb. nov. and Virgibacillus salexigens comb. nov., and emended description of the genus Virgibacillus.</title>
        <authorList>
            <person name="Heyrman J."/>
            <person name="Logan N.A."/>
            <person name="Busse H.J."/>
            <person name="Balcaen A."/>
            <person name="Lebbe L."/>
            <person name="Rodriguez-Diaz M."/>
            <person name="Swings J."/>
            <person name="De Vos P."/>
        </authorList>
    </citation>
    <scope>NUCLEOTIDE SEQUENCE [LARGE SCALE GENOMIC DNA]</scope>
    <source>
        <strain evidence="1 2">LMG 19488</strain>
    </source>
</reference>
<evidence type="ECO:0000313" key="2">
    <source>
        <dbReference type="Proteomes" id="UP000204391"/>
    </source>
</evidence>
<dbReference type="InterPro" id="IPR038449">
    <property type="entry name" value="SirA_sf"/>
</dbReference>
<dbReference type="EMBL" id="CP022437">
    <property type="protein sequence ID" value="ASN05621.1"/>
    <property type="molecule type" value="Genomic_DNA"/>
</dbReference>
<sequence>MRIIKTKGVILLNTYSIYSIKSEFAERYYYRSDILYRFFKQYHENSKNKVIEDQFKEITSFFSTKELNTKIKTLYNNKAIVKDGNNSIEIEQDKYYISLHISEKQIEFRCDMLQDAEMLLFPILQLFHPSLFVLDNNLNNYGWISPVIKLKDHLNEQVLYSTL</sequence>
<name>A0A221MDB3_9BACI</name>
<dbReference type="Pfam" id="PF10747">
    <property type="entry name" value="SirA"/>
    <property type="match status" value="1"/>
</dbReference>
<evidence type="ECO:0000313" key="1">
    <source>
        <dbReference type="EMBL" id="ASN05621.1"/>
    </source>
</evidence>
<proteinExistence type="predicted"/>
<accession>A0A221MDB3</accession>
<dbReference type="Gene3D" id="3.30.310.250">
    <property type="entry name" value="Sporulation inhibitor of replication protein SirA"/>
    <property type="match status" value="1"/>
</dbReference>
<dbReference type="Proteomes" id="UP000204391">
    <property type="component" value="Chromosome"/>
</dbReference>
<dbReference type="AlphaFoldDB" id="A0A221MDB3"/>
<dbReference type="InterPro" id="IPR019683">
    <property type="entry name" value="SirA"/>
</dbReference>
<organism evidence="1 2">
    <name type="scientific">Virgibacillus necropolis</name>
    <dbReference type="NCBI Taxonomy" id="163877"/>
    <lineage>
        <taxon>Bacteria</taxon>
        <taxon>Bacillati</taxon>
        <taxon>Bacillota</taxon>
        <taxon>Bacilli</taxon>
        <taxon>Bacillales</taxon>
        <taxon>Bacillaceae</taxon>
        <taxon>Virgibacillus</taxon>
    </lineage>
</organism>